<protein>
    <submittedName>
        <fullName evidence="1">Uncharacterized protein</fullName>
    </submittedName>
</protein>
<name>A0A451AIG0_9GAMM</name>
<reference evidence="1" key="1">
    <citation type="submission" date="2019-02" db="EMBL/GenBank/DDBJ databases">
        <authorList>
            <person name="Gruber-Vodicka R. H."/>
            <person name="Seah K. B. B."/>
        </authorList>
    </citation>
    <scope>NUCLEOTIDE SEQUENCE</scope>
    <source>
        <strain evidence="1">BECK_BY1</strain>
    </source>
</reference>
<organism evidence="1">
    <name type="scientific">Candidatus Kentrum sp. TUN</name>
    <dbReference type="NCBI Taxonomy" id="2126343"/>
    <lineage>
        <taxon>Bacteria</taxon>
        <taxon>Pseudomonadati</taxon>
        <taxon>Pseudomonadota</taxon>
        <taxon>Gammaproteobacteria</taxon>
        <taxon>Candidatus Kentrum</taxon>
    </lineage>
</organism>
<evidence type="ECO:0000313" key="1">
    <source>
        <dbReference type="EMBL" id="VFK65812.1"/>
    </source>
</evidence>
<dbReference type="AlphaFoldDB" id="A0A451AIG0"/>
<gene>
    <name evidence="1" type="ORF">BECKTUN1418D_GA0071000_13782</name>
</gene>
<proteinExistence type="predicted"/>
<sequence>MSALRAETERGSSLTPRMSSVRILVFPIHKYTLMWKLYDVNDTQGVFPSRSSGSEKRALPGKAYFGAISR</sequence>
<accession>A0A451AIG0</accession>
<dbReference type="EMBL" id="CAADFX010000378">
    <property type="protein sequence ID" value="VFK65812.1"/>
    <property type="molecule type" value="Genomic_DNA"/>
</dbReference>